<keyword evidence="3" id="KW-1185">Reference proteome</keyword>
<evidence type="ECO:0000256" key="1">
    <source>
        <dbReference type="SAM" id="SignalP"/>
    </source>
</evidence>
<name>A0A0C9U3D2_PAXIN</name>
<organism evidence="2 3">
    <name type="scientific">Paxillus involutus ATCC 200175</name>
    <dbReference type="NCBI Taxonomy" id="664439"/>
    <lineage>
        <taxon>Eukaryota</taxon>
        <taxon>Fungi</taxon>
        <taxon>Dikarya</taxon>
        <taxon>Basidiomycota</taxon>
        <taxon>Agaricomycotina</taxon>
        <taxon>Agaricomycetes</taxon>
        <taxon>Agaricomycetidae</taxon>
        <taxon>Boletales</taxon>
        <taxon>Paxilineae</taxon>
        <taxon>Paxillaceae</taxon>
        <taxon>Paxillus</taxon>
    </lineage>
</organism>
<dbReference type="EMBL" id="KN819346">
    <property type="protein sequence ID" value="KIJ14027.1"/>
    <property type="molecule type" value="Genomic_DNA"/>
</dbReference>
<feature type="chain" id="PRO_5002214096" evidence="1">
    <location>
        <begin position="22"/>
        <end position="425"/>
    </location>
</feature>
<dbReference type="PANTHER" id="PTHR46579:SF1">
    <property type="entry name" value="F5_8 TYPE C DOMAIN-CONTAINING PROTEIN"/>
    <property type="match status" value="1"/>
</dbReference>
<protein>
    <submittedName>
        <fullName evidence="2">Uncharacterized protein</fullName>
    </submittedName>
</protein>
<sequence length="425" mass="48606">MHLVANLADLMLSLWRGTIKCDRTDDKNTWDWAVFRNGDLWDEHGELVASAGHHLPGSFDRKPRNIAEKINTQYKTWEYQLYMYGIAPALLYNILPRKYWQNLCKLVRGMQLMCQHSITSQQVQEAHMLLCSWEREFEKLYYQQREDRLHFVRPCAHQVPHLPDETLRKGPPICYAQWTMERTIGNLGQEIRQPSNPYENLSQEGVRRCQINSLLASMPELAGPPKLPADSPLAENLGDGYALLRMRQKRPSNPVGPDAHPIQKWARVQLPNGQIARCVWRETLIPPDKLRVSRNVKFLLGDAITFGEVQYFTRLSVPALQLGPHRREWIGVAIIRLYSAPDHDLLTLSSQVVASCKLLDELVVVNIKKIRSVVGMVPHTPTLPSGISEGRFFLVERPSLDVSDLGVPYPGYEDYDVDGNDADLE</sequence>
<evidence type="ECO:0000313" key="3">
    <source>
        <dbReference type="Proteomes" id="UP000053647"/>
    </source>
</evidence>
<gene>
    <name evidence="2" type="ORF">PAXINDRAFT_135459</name>
</gene>
<proteinExistence type="predicted"/>
<dbReference type="OrthoDB" id="2669721at2759"/>
<feature type="signal peptide" evidence="1">
    <location>
        <begin position="1"/>
        <end position="21"/>
    </location>
</feature>
<dbReference type="HOGENOM" id="CLU_047287_0_0_1"/>
<reference evidence="2 3" key="1">
    <citation type="submission" date="2014-06" db="EMBL/GenBank/DDBJ databases">
        <authorList>
            <consortium name="DOE Joint Genome Institute"/>
            <person name="Kuo A."/>
            <person name="Kohler A."/>
            <person name="Nagy L.G."/>
            <person name="Floudas D."/>
            <person name="Copeland A."/>
            <person name="Barry K.W."/>
            <person name="Cichocki N."/>
            <person name="Veneault-Fourrey C."/>
            <person name="LaButti K."/>
            <person name="Lindquist E.A."/>
            <person name="Lipzen A."/>
            <person name="Lundell T."/>
            <person name="Morin E."/>
            <person name="Murat C."/>
            <person name="Sun H."/>
            <person name="Tunlid A."/>
            <person name="Henrissat B."/>
            <person name="Grigoriev I.V."/>
            <person name="Hibbett D.S."/>
            <person name="Martin F."/>
            <person name="Nordberg H.P."/>
            <person name="Cantor M.N."/>
            <person name="Hua S.X."/>
        </authorList>
    </citation>
    <scope>NUCLEOTIDE SEQUENCE [LARGE SCALE GENOMIC DNA]</scope>
    <source>
        <strain evidence="2 3">ATCC 200175</strain>
    </source>
</reference>
<evidence type="ECO:0000313" key="2">
    <source>
        <dbReference type="EMBL" id="KIJ14027.1"/>
    </source>
</evidence>
<accession>A0A0C9U3D2</accession>
<dbReference type="AlphaFoldDB" id="A0A0C9U3D2"/>
<keyword evidence="1" id="KW-0732">Signal</keyword>
<dbReference type="Proteomes" id="UP000053647">
    <property type="component" value="Unassembled WGS sequence"/>
</dbReference>
<reference evidence="3" key="2">
    <citation type="submission" date="2015-01" db="EMBL/GenBank/DDBJ databases">
        <title>Evolutionary Origins and Diversification of the Mycorrhizal Mutualists.</title>
        <authorList>
            <consortium name="DOE Joint Genome Institute"/>
            <consortium name="Mycorrhizal Genomics Consortium"/>
            <person name="Kohler A."/>
            <person name="Kuo A."/>
            <person name="Nagy L.G."/>
            <person name="Floudas D."/>
            <person name="Copeland A."/>
            <person name="Barry K.W."/>
            <person name="Cichocki N."/>
            <person name="Veneault-Fourrey C."/>
            <person name="LaButti K."/>
            <person name="Lindquist E.A."/>
            <person name="Lipzen A."/>
            <person name="Lundell T."/>
            <person name="Morin E."/>
            <person name="Murat C."/>
            <person name="Riley R."/>
            <person name="Ohm R."/>
            <person name="Sun H."/>
            <person name="Tunlid A."/>
            <person name="Henrissat B."/>
            <person name="Grigoriev I.V."/>
            <person name="Hibbett D.S."/>
            <person name="Martin F."/>
        </authorList>
    </citation>
    <scope>NUCLEOTIDE SEQUENCE [LARGE SCALE GENOMIC DNA]</scope>
    <source>
        <strain evidence="3">ATCC 200175</strain>
    </source>
</reference>
<dbReference type="PANTHER" id="PTHR46579">
    <property type="entry name" value="F5/8 TYPE C DOMAIN-CONTAINING PROTEIN-RELATED"/>
    <property type="match status" value="1"/>
</dbReference>